<organism evidence="9 10">
    <name type="scientific">Ceutorhynchus assimilis</name>
    <name type="common">cabbage seed weevil</name>
    <dbReference type="NCBI Taxonomy" id="467358"/>
    <lineage>
        <taxon>Eukaryota</taxon>
        <taxon>Metazoa</taxon>
        <taxon>Ecdysozoa</taxon>
        <taxon>Arthropoda</taxon>
        <taxon>Hexapoda</taxon>
        <taxon>Insecta</taxon>
        <taxon>Pterygota</taxon>
        <taxon>Neoptera</taxon>
        <taxon>Endopterygota</taxon>
        <taxon>Coleoptera</taxon>
        <taxon>Polyphaga</taxon>
        <taxon>Cucujiformia</taxon>
        <taxon>Curculionidae</taxon>
        <taxon>Ceutorhynchinae</taxon>
        <taxon>Ceutorhynchus</taxon>
    </lineage>
</organism>
<dbReference type="AlphaFoldDB" id="A0A9N9MUA9"/>
<evidence type="ECO:0000256" key="5">
    <source>
        <dbReference type="ARBA" id="ARBA00023157"/>
    </source>
</evidence>
<evidence type="ECO:0000256" key="3">
    <source>
        <dbReference type="ARBA" id="ARBA00022801"/>
    </source>
</evidence>
<feature type="signal peptide" evidence="7">
    <location>
        <begin position="1"/>
        <end position="19"/>
    </location>
</feature>
<accession>A0A9N9MUA9</accession>
<dbReference type="OrthoDB" id="5565075at2759"/>
<evidence type="ECO:0000256" key="1">
    <source>
        <dbReference type="ARBA" id="ARBA00007664"/>
    </source>
</evidence>
<dbReference type="PANTHER" id="PTHR24276">
    <property type="entry name" value="POLYSERASE-RELATED"/>
    <property type="match status" value="1"/>
</dbReference>
<dbReference type="FunFam" id="2.40.10.10:FF:000034">
    <property type="entry name" value="Eupolytin"/>
    <property type="match status" value="1"/>
</dbReference>
<proteinExistence type="inferred from homology"/>
<dbReference type="PROSITE" id="PS00134">
    <property type="entry name" value="TRYPSIN_HIS"/>
    <property type="match status" value="1"/>
</dbReference>
<protein>
    <recommendedName>
        <fullName evidence="8">Peptidase S1 domain-containing protein</fullName>
    </recommendedName>
</protein>
<evidence type="ECO:0000256" key="7">
    <source>
        <dbReference type="SAM" id="SignalP"/>
    </source>
</evidence>
<feature type="domain" description="Peptidase S1" evidence="8">
    <location>
        <begin position="38"/>
        <end position="268"/>
    </location>
</feature>
<feature type="chain" id="PRO_5040358513" description="Peptidase S1 domain-containing protein" evidence="7">
    <location>
        <begin position="20"/>
        <end position="271"/>
    </location>
</feature>
<dbReference type="InterPro" id="IPR001314">
    <property type="entry name" value="Peptidase_S1A"/>
</dbReference>
<evidence type="ECO:0000259" key="8">
    <source>
        <dbReference type="PROSITE" id="PS50240"/>
    </source>
</evidence>
<dbReference type="PROSITE" id="PS50240">
    <property type="entry name" value="TRYPSIN_DOM"/>
    <property type="match status" value="1"/>
</dbReference>
<keyword evidence="4 6" id="KW-0720">Serine protease</keyword>
<evidence type="ECO:0000256" key="4">
    <source>
        <dbReference type="ARBA" id="ARBA00022825"/>
    </source>
</evidence>
<sequence>MRCLLVIIATIFALASAEGKSSFTYPSETTNTNSLVRIVGGQQASPNQFPYQVALYIKYKMTEIFCGGSLVSANYVLTAAHCAEGAISIDIILGAYNVSDTSENTQQHQTSTTYKVHPEWDSSALINDLALIKLSTPAKINSSVQIIALPKGNDSYAGSTGVITGWGKTTDAQNTVTDILRYATNNIYSNSECKSVDSDYSGIIKNTHLCLSGEGQTSICKGDSGGPLVSGSTQIGISSFSYKSCEASKPSVFTRISEFKEWIKNNSDVEI</sequence>
<dbReference type="PRINTS" id="PR00722">
    <property type="entry name" value="CHYMOTRYPSIN"/>
</dbReference>
<dbReference type="CDD" id="cd00190">
    <property type="entry name" value="Tryp_SPc"/>
    <property type="match status" value="1"/>
</dbReference>
<dbReference type="GO" id="GO:0004252">
    <property type="term" value="F:serine-type endopeptidase activity"/>
    <property type="evidence" value="ECO:0007669"/>
    <property type="project" value="InterPro"/>
</dbReference>
<reference evidence="9" key="1">
    <citation type="submission" date="2022-01" db="EMBL/GenBank/DDBJ databases">
        <authorList>
            <person name="King R."/>
        </authorList>
    </citation>
    <scope>NUCLEOTIDE SEQUENCE</scope>
</reference>
<keyword evidence="10" id="KW-1185">Reference proteome</keyword>
<dbReference type="InterPro" id="IPR050430">
    <property type="entry name" value="Peptidase_S1"/>
</dbReference>
<dbReference type="SUPFAM" id="SSF50494">
    <property type="entry name" value="Trypsin-like serine proteases"/>
    <property type="match status" value="1"/>
</dbReference>
<dbReference type="InterPro" id="IPR018114">
    <property type="entry name" value="TRYPSIN_HIS"/>
</dbReference>
<keyword evidence="5" id="KW-1015">Disulfide bond</keyword>
<dbReference type="Gene3D" id="2.40.10.10">
    <property type="entry name" value="Trypsin-like serine proteases"/>
    <property type="match status" value="2"/>
</dbReference>
<comment type="similarity">
    <text evidence="1">Belongs to the peptidase S1 family.</text>
</comment>
<gene>
    <name evidence="9" type="ORF">CEUTPL_LOCUS10571</name>
</gene>
<dbReference type="GO" id="GO:0006508">
    <property type="term" value="P:proteolysis"/>
    <property type="evidence" value="ECO:0007669"/>
    <property type="project" value="UniProtKB-KW"/>
</dbReference>
<keyword evidence="3 6" id="KW-0378">Hydrolase</keyword>
<dbReference type="PANTHER" id="PTHR24276:SF98">
    <property type="entry name" value="FI18310P1-RELATED"/>
    <property type="match status" value="1"/>
</dbReference>
<evidence type="ECO:0000313" key="9">
    <source>
        <dbReference type="EMBL" id="CAG9770112.1"/>
    </source>
</evidence>
<dbReference type="PROSITE" id="PS00135">
    <property type="entry name" value="TRYPSIN_SER"/>
    <property type="match status" value="1"/>
</dbReference>
<dbReference type="Pfam" id="PF00089">
    <property type="entry name" value="Trypsin"/>
    <property type="match status" value="1"/>
</dbReference>
<dbReference type="InterPro" id="IPR009003">
    <property type="entry name" value="Peptidase_S1_PA"/>
</dbReference>
<dbReference type="InterPro" id="IPR043504">
    <property type="entry name" value="Peptidase_S1_PA_chymotrypsin"/>
</dbReference>
<evidence type="ECO:0000256" key="2">
    <source>
        <dbReference type="ARBA" id="ARBA00022670"/>
    </source>
</evidence>
<dbReference type="SMART" id="SM00020">
    <property type="entry name" value="Tryp_SPc"/>
    <property type="match status" value="1"/>
</dbReference>
<evidence type="ECO:0000313" key="10">
    <source>
        <dbReference type="Proteomes" id="UP001152799"/>
    </source>
</evidence>
<keyword evidence="2 6" id="KW-0645">Protease</keyword>
<dbReference type="InterPro" id="IPR033116">
    <property type="entry name" value="TRYPSIN_SER"/>
</dbReference>
<dbReference type="InterPro" id="IPR001254">
    <property type="entry name" value="Trypsin_dom"/>
</dbReference>
<evidence type="ECO:0000256" key="6">
    <source>
        <dbReference type="RuleBase" id="RU363034"/>
    </source>
</evidence>
<name>A0A9N9MUA9_9CUCU</name>
<dbReference type="Proteomes" id="UP001152799">
    <property type="component" value="Chromosome 6"/>
</dbReference>
<dbReference type="EMBL" id="OU892282">
    <property type="protein sequence ID" value="CAG9770112.1"/>
    <property type="molecule type" value="Genomic_DNA"/>
</dbReference>
<keyword evidence="7" id="KW-0732">Signal</keyword>